<keyword evidence="7" id="KW-0472">Membrane</keyword>
<keyword evidence="10" id="KW-1185">Reference proteome</keyword>
<dbReference type="EMBL" id="CAXAMM010039106">
    <property type="protein sequence ID" value="CAK9083716.1"/>
    <property type="molecule type" value="Genomic_DNA"/>
</dbReference>
<protein>
    <submittedName>
        <fullName evidence="8">Chloroplastic</fullName>
    </submittedName>
</protein>
<keyword evidence="6" id="KW-0808">Transferase</keyword>
<evidence type="ECO:0000256" key="2">
    <source>
        <dbReference type="ARBA" id="ARBA00004370"/>
    </source>
</evidence>
<organism evidence="8 10">
    <name type="scientific">Durusdinium trenchii</name>
    <dbReference type="NCBI Taxonomy" id="1381693"/>
    <lineage>
        <taxon>Eukaryota</taxon>
        <taxon>Sar</taxon>
        <taxon>Alveolata</taxon>
        <taxon>Dinophyceae</taxon>
        <taxon>Suessiales</taxon>
        <taxon>Symbiodiniaceae</taxon>
        <taxon>Durusdinium</taxon>
    </lineage>
</organism>
<comment type="similarity">
    <text evidence="3">Belongs to the glycosyltransferase group 1 family. Glycosyltransferase 4 subfamily.</text>
</comment>
<evidence type="ECO:0000313" key="8">
    <source>
        <dbReference type="EMBL" id="CAK9083637.1"/>
    </source>
</evidence>
<reference evidence="8 10" key="1">
    <citation type="submission" date="2024-02" db="EMBL/GenBank/DDBJ databases">
        <authorList>
            <person name="Chen Y."/>
            <person name="Shah S."/>
            <person name="Dougan E. K."/>
            <person name="Thang M."/>
            <person name="Chan C."/>
        </authorList>
    </citation>
    <scope>NUCLEOTIDE SEQUENCE [LARGE SCALE GENOMIC DNA]</scope>
</reference>
<dbReference type="PANTHER" id="PTHR46132:SF1">
    <property type="entry name" value="DIGALACTOSYLDIACYLGLYCEROL SYNTHASE 2, CHLOROPLASTIC"/>
    <property type="match status" value="1"/>
</dbReference>
<evidence type="ECO:0000256" key="5">
    <source>
        <dbReference type="ARBA" id="ARBA00022640"/>
    </source>
</evidence>
<dbReference type="Proteomes" id="UP001642464">
    <property type="component" value="Unassembled WGS sequence"/>
</dbReference>
<evidence type="ECO:0000313" key="9">
    <source>
        <dbReference type="EMBL" id="CAK9083716.1"/>
    </source>
</evidence>
<sequence>MNPGWTSRFGATSSVPRMDGRGLYENHTAFIYPEDERFETVEEQEPQVREQGWERFVRRWCSERAKMPEKNLTFRWYEAMYVQTVKSIFPKQDPSKVLEDCEKDVLVLEEPEHLCWYHEGQRCAAPIGCAVVQRRLV</sequence>
<accession>A0ABP0Q5Y0</accession>
<evidence type="ECO:0000256" key="6">
    <source>
        <dbReference type="ARBA" id="ARBA00022679"/>
    </source>
</evidence>
<evidence type="ECO:0000256" key="1">
    <source>
        <dbReference type="ARBA" id="ARBA00004229"/>
    </source>
</evidence>
<keyword evidence="4" id="KW-0150">Chloroplast</keyword>
<evidence type="ECO:0000256" key="3">
    <source>
        <dbReference type="ARBA" id="ARBA00009481"/>
    </source>
</evidence>
<keyword evidence="5" id="KW-0934">Plastid</keyword>
<gene>
    <name evidence="8" type="ORF">SCF082_LOCUS39697</name>
    <name evidence="9" type="ORF">SCF082_LOCUS39727</name>
</gene>
<name>A0ABP0Q5Y0_9DINO</name>
<dbReference type="InterPro" id="IPR044525">
    <property type="entry name" value="DGDG1/2"/>
</dbReference>
<dbReference type="EMBL" id="CAXAMM010039095">
    <property type="protein sequence ID" value="CAK9083637.1"/>
    <property type="molecule type" value="Genomic_DNA"/>
</dbReference>
<comment type="subcellular location">
    <subcellularLocation>
        <location evidence="2">Membrane</location>
    </subcellularLocation>
    <subcellularLocation>
        <location evidence="1">Plastid</location>
        <location evidence="1">Chloroplast</location>
    </subcellularLocation>
</comment>
<evidence type="ECO:0000256" key="7">
    <source>
        <dbReference type="ARBA" id="ARBA00023136"/>
    </source>
</evidence>
<proteinExistence type="inferred from homology"/>
<evidence type="ECO:0000256" key="4">
    <source>
        <dbReference type="ARBA" id="ARBA00022528"/>
    </source>
</evidence>
<comment type="caution">
    <text evidence="8">The sequence shown here is derived from an EMBL/GenBank/DDBJ whole genome shotgun (WGS) entry which is preliminary data.</text>
</comment>
<evidence type="ECO:0000313" key="10">
    <source>
        <dbReference type="Proteomes" id="UP001642464"/>
    </source>
</evidence>
<dbReference type="PANTHER" id="PTHR46132">
    <property type="entry name" value="DIGALACTOSYLDIACYLGLYCEROL SYNTHASE 2, CHLOROPLASTIC"/>
    <property type="match status" value="1"/>
</dbReference>